<dbReference type="Gene3D" id="3.30.300.210">
    <property type="entry name" value="Nutrient germinant receptor protein C, domain 3"/>
    <property type="match status" value="1"/>
</dbReference>
<evidence type="ECO:0000256" key="4">
    <source>
        <dbReference type="ARBA" id="ARBA00022729"/>
    </source>
</evidence>
<accession>A0A1U9KBH3</accession>
<keyword evidence="11" id="KW-1185">Reference proteome</keyword>
<dbReference type="Pfam" id="PF25198">
    <property type="entry name" value="Spore_GerAC_N"/>
    <property type="match status" value="1"/>
</dbReference>
<evidence type="ECO:0000313" key="11">
    <source>
        <dbReference type="Proteomes" id="UP000188603"/>
    </source>
</evidence>
<feature type="domain" description="Spore germination GerAC-like C-terminal" evidence="8">
    <location>
        <begin position="230"/>
        <end position="392"/>
    </location>
</feature>
<dbReference type="Pfam" id="PF05504">
    <property type="entry name" value="Spore_GerAC"/>
    <property type="match status" value="1"/>
</dbReference>
<evidence type="ECO:0000256" key="7">
    <source>
        <dbReference type="ARBA" id="ARBA00023288"/>
    </source>
</evidence>
<evidence type="ECO:0000256" key="6">
    <source>
        <dbReference type="ARBA" id="ARBA00023139"/>
    </source>
</evidence>
<dbReference type="GO" id="GO:0009847">
    <property type="term" value="P:spore germination"/>
    <property type="evidence" value="ECO:0007669"/>
    <property type="project" value="InterPro"/>
</dbReference>
<keyword evidence="6" id="KW-0564">Palmitate</keyword>
<proteinExistence type="inferred from homology"/>
<evidence type="ECO:0000313" key="10">
    <source>
        <dbReference type="EMBL" id="AQS57429.1"/>
    </source>
</evidence>
<keyword evidence="5" id="KW-0472">Membrane</keyword>
<keyword evidence="4" id="KW-0732">Signal</keyword>
<dbReference type="PANTHER" id="PTHR35789">
    <property type="entry name" value="SPORE GERMINATION PROTEIN B3"/>
    <property type="match status" value="1"/>
</dbReference>
<comment type="similarity">
    <text evidence="2">Belongs to the GerABKC lipoprotein family.</text>
</comment>
<dbReference type="EMBL" id="CP019699">
    <property type="protein sequence ID" value="AQS57429.1"/>
    <property type="molecule type" value="Genomic_DNA"/>
</dbReference>
<dbReference type="PANTHER" id="PTHR35789:SF1">
    <property type="entry name" value="SPORE GERMINATION PROTEIN B3"/>
    <property type="match status" value="1"/>
</dbReference>
<dbReference type="Gene3D" id="6.20.190.10">
    <property type="entry name" value="Nutrient germinant receptor protein C, domain 1"/>
    <property type="match status" value="1"/>
</dbReference>
<dbReference type="InterPro" id="IPR038501">
    <property type="entry name" value="Spore_GerAC_C_sf"/>
</dbReference>
<evidence type="ECO:0000259" key="9">
    <source>
        <dbReference type="Pfam" id="PF25198"/>
    </source>
</evidence>
<organism evidence="10 11">
    <name type="scientific">Novibacillus thermophilus</name>
    <dbReference type="NCBI Taxonomy" id="1471761"/>
    <lineage>
        <taxon>Bacteria</taxon>
        <taxon>Bacillati</taxon>
        <taxon>Bacillota</taxon>
        <taxon>Bacilli</taxon>
        <taxon>Bacillales</taxon>
        <taxon>Thermoactinomycetaceae</taxon>
        <taxon>Novibacillus</taxon>
    </lineage>
</organism>
<name>A0A1U9KBH3_9BACL</name>
<sequence>MKRSFYIALVAVVSCLLLPGCWSQRELSDLSIAFALGIDLNEEGKYVVSAEIVNPSAISPSNTGGSGGEDQASVSTYHTQGETLFEAFRRMTKLVPRKVYFAYVRVVVFGEDVARRGIKDTLDFLLRESEFRTDFYLLVAKGTSAKDVLRVMTPIMPIPAVKMYDSLEMSEQFWAATGKITIDELIDDIITPGKETVLTAVEVAGDLEMAQKPENIQTIGNNANVRLADMVAFRGDQMIGWLSEEESKGYNYFQDNVEGTVTGIRCPDGGKMAIEILHVDSQIRTEVKNGQPRGQVDIRAKGIIGDVECAVQLANKQTIKSLEKRLEATIRTTLERSLTRAQKDLRADIFGFGRALSRSDPQAWQALKNDWVDVFADMPVDIKVHIEVLHQGSMTESIDQLMKEW</sequence>
<evidence type="ECO:0000256" key="3">
    <source>
        <dbReference type="ARBA" id="ARBA00022544"/>
    </source>
</evidence>
<evidence type="ECO:0000256" key="1">
    <source>
        <dbReference type="ARBA" id="ARBA00004635"/>
    </source>
</evidence>
<dbReference type="AlphaFoldDB" id="A0A1U9KBH3"/>
<dbReference type="GO" id="GO:0016020">
    <property type="term" value="C:membrane"/>
    <property type="evidence" value="ECO:0007669"/>
    <property type="project" value="UniProtKB-SubCell"/>
</dbReference>
<protein>
    <submittedName>
        <fullName evidence="10">Uncharacterized protein</fullName>
    </submittedName>
</protein>
<dbReference type="InterPro" id="IPR046953">
    <property type="entry name" value="Spore_GerAC-like_C"/>
</dbReference>
<feature type="domain" description="Spore germination protein N-terminal" evidence="9">
    <location>
        <begin position="24"/>
        <end position="202"/>
    </location>
</feature>
<evidence type="ECO:0000259" key="8">
    <source>
        <dbReference type="Pfam" id="PF05504"/>
    </source>
</evidence>
<keyword evidence="7" id="KW-0449">Lipoprotein</keyword>
<dbReference type="InterPro" id="IPR008844">
    <property type="entry name" value="Spore_GerAC-like"/>
</dbReference>
<comment type="subcellular location">
    <subcellularLocation>
        <location evidence="1">Membrane</location>
        <topology evidence="1">Lipid-anchor</topology>
    </subcellularLocation>
</comment>
<evidence type="ECO:0000256" key="5">
    <source>
        <dbReference type="ARBA" id="ARBA00023136"/>
    </source>
</evidence>
<dbReference type="PROSITE" id="PS51257">
    <property type="entry name" value="PROKAR_LIPOPROTEIN"/>
    <property type="match status" value="1"/>
</dbReference>
<dbReference type="STRING" id="1471761.B0W44_06460"/>
<evidence type="ECO:0000256" key="2">
    <source>
        <dbReference type="ARBA" id="ARBA00007886"/>
    </source>
</evidence>
<reference evidence="10 11" key="1">
    <citation type="journal article" date="2015" name="Int. J. Syst. Evol. Microbiol.">
        <title>Novibacillus thermophilus gen. nov., sp. nov., a Gram-staining-negative and moderately thermophilic member of the family Thermoactinomycetaceae.</title>
        <authorList>
            <person name="Yang G."/>
            <person name="Chen J."/>
            <person name="Zhou S."/>
        </authorList>
    </citation>
    <scope>NUCLEOTIDE SEQUENCE [LARGE SCALE GENOMIC DNA]</scope>
    <source>
        <strain evidence="10 11">SG-1</strain>
    </source>
</reference>
<dbReference type="KEGG" id="ntr:B0W44_06460"/>
<dbReference type="Proteomes" id="UP000188603">
    <property type="component" value="Chromosome"/>
</dbReference>
<gene>
    <name evidence="10" type="ORF">B0W44_06460</name>
</gene>
<dbReference type="NCBIfam" id="TIGR02887">
    <property type="entry name" value="spore_ger_x_C"/>
    <property type="match status" value="1"/>
</dbReference>
<keyword evidence="3" id="KW-0309">Germination</keyword>
<dbReference type="InterPro" id="IPR057336">
    <property type="entry name" value="GerAC_N"/>
</dbReference>